<evidence type="ECO:0000256" key="1">
    <source>
        <dbReference type="SAM" id="MobiDB-lite"/>
    </source>
</evidence>
<feature type="region of interest" description="Disordered" evidence="1">
    <location>
        <begin position="169"/>
        <end position="221"/>
    </location>
</feature>
<comment type="caution">
    <text evidence="2">The sequence shown here is derived from an EMBL/GenBank/DDBJ whole genome shotgun (WGS) entry which is preliminary data.</text>
</comment>
<reference evidence="3" key="1">
    <citation type="submission" date="2024-07" db="EMBL/GenBank/DDBJ databases">
        <title>Two chromosome-level genome assemblies of Korean endemic species Abeliophyllum distichum and Forsythia ovata (Oleaceae).</title>
        <authorList>
            <person name="Jang H."/>
        </authorList>
    </citation>
    <scope>NUCLEOTIDE SEQUENCE [LARGE SCALE GENOMIC DNA]</scope>
</reference>
<evidence type="ECO:0000313" key="2">
    <source>
        <dbReference type="EMBL" id="KAL2470772.1"/>
    </source>
</evidence>
<dbReference type="AlphaFoldDB" id="A0ABD1Q3K2"/>
<feature type="compositionally biased region" description="Polar residues" evidence="1">
    <location>
        <begin position="194"/>
        <end position="208"/>
    </location>
</feature>
<gene>
    <name evidence="2" type="ORF">Adt_38908</name>
</gene>
<proteinExistence type="predicted"/>
<protein>
    <submittedName>
        <fullName evidence="2">Uncharacterized protein</fullName>
    </submittedName>
</protein>
<dbReference type="Proteomes" id="UP001604336">
    <property type="component" value="Unassembled WGS sequence"/>
</dbReference>
<name>A0ABD1Q3K2_9LAMI</name>
<accession>A0ABD1Q3K2</accession>
<sequence length="221" mass="24758">MQGVNAIQATIMCENCGANHSTSDCMLLASPEQVNFVQNNSHQQYNPYSQTYNPGWKQHPNFRWSENQHSGSAYNAQQERGPSLGEMFQQYMQKTDKALERLDINSQNQQASIRKIETQIGQLVLQLSDRKPGTLPSTTETNPRKQVNAITTRSGVQLPEIHVKRTEKNTEQVMIKEEETGQQHEKSKEEVSSEGANSCQSLCATNPIPSKVAKAQARQAV</sequence>
<organism evidence="2 3">
    <name type="scientific">Abeliophyllum distichum</name>
    <dbReference type="NCBI Taxonomy" id="126358"/>
    <lineage>
        <taxon>Eukaryota</taxon>
        <taxon>Viridiplantae</taxon>
        <taxon>Streptophyta</taxon>
        <taxon>Embryophyta</taxon>
        <taxon>Tracheophyta</taxon>
        <taxon>Spermatophyta</taxon>
        <taxon>Magnoliopsida</taxon>
        <taxon>eudicotyledons</taxon>
        <taxon>Gunneridae</taxon>
        <taxon>Pentapetalae</taxon>
        <taxon>asterids</taxon>
        <taxon>lamiids</taxon>
        <taxon>Lamiales</taxon>
        <taxon>Oleaceae</taxon>
        <taxon>Forsythieae</taxon>
        <taxon>Abeliophyllum</taxon>
    </lineage>
</organism>
<feature type="compositionally biased region" description="Basic and acidic residues" evidence="1">
    <location>
        <begin position="169"/>
        <end position="191"/>
    </location>
</feature>
<keyword evidence="3" id="KW-1185">Reference proteome</keyword>
<dbReference type="EMBL" id="JBFOLK010000012">
    <property type="protein sequence ID" value="KAL2470772.1"/>
    <property type="molecule type" value="Genomic_DNA"/>
</dbReference>
<evidence type="ECO:0000313" key="3">
    <source>
        <dbReference type="Proteomes" id="UP001604336"/>
    </source>
</evidence>